<name>A0A137SER1_9GAMM</name>
<reference evidence="3" key="1">
    <citation type="submission" date="2015-12" db="EMBL/GenBank/DDBJ databases">
        <authorList>
            <person name="Lima A."/>
            <person name="Farahani Zayas N."/>
            <person name="Castro Da Silva M.A."/>
            <person name="Cabral A."/>
            <person name="Pessatti M.L."/>
        </authorList>
    </citation>
    <scope>NUCLEOTIDE SEQUENCE [LARGE SCALE GENOMIC DNA]</scope>
    <source>
        <strain evidence="3">LAMA 842</strain>
    </source>
</reference>
<keyword evidence="3" id="KW-1185">Reference proteome</keyword>
<dbReference type="Gene3D" id="1.25.40.10">
    <property type="entry name" value="Tetratricopeptide repeat domain"/>
    <property type="match status" value="1"/>
</dbReference>
<evidence type="ECO:0000313" key="3">
    <source>
        <dbReference type="Proteomes" id="UP000070282"/>
    </source>
</evidence>
<dbReference type="AlphaFoldDB" id="A0A137SER1"/>
<dbReference type="InterPro" id="IPR019734">
    <property type="entry name" value="TPR_rpt"/>
</dbReference>
<sequence length="302" mass="32920">MRVVNTSGKWQGMAAKLGAIGIGLALAGCSSMATTGTGSTGPAKTSGALDNGVYLINCSEVTQPEHRVELDAIDAAMEDRQYYAALARLEGLSFDTQAHWLRWAQLLGQVDQLDYSEEVFRAIVDECNSYQALHGLGVVQVKKDNTLEAIDLLTKAKSQAPANADIRNDLGYALMRAGRYDRAAFELRTAYELSRGRASTRQNLIAAYYLNGGHAAVKQLQQQINLTEEQIAAGKRQASQLAGLSFEQQSDSTVSRILEAQSEQPARGGELSEPVVIQTLERLKESFQQPIPQRIGESTRDE</sequence>
<dbReference type="EMBL" id="LOCO01000004">
    <property type="protein sequence ID" value="KXO10918.1"/>
    <property type="molecule type" value="Genomic_DNA"/>
</dbReference>
<proteinExistence type="predicted"/>
<accession>A0A137SER1</accession>
<evidence type="ECO:0000256" key="1">
    <source>
        <dbReference type="SAM" id="SignalP"/>
    </source>
</evidence>
<organism evidence="2 3">
    <name type="scientific">Marinobacter excellens LAMA 842</name>
    <dbReference type="NCBI Taxonomy" id="1306954"/>
    <lineage>
        <taxon>Bacteria</taxon>
        <taxon>Pseudomonadati</taxon>
        <taxon>Pseudomonadota</taxon>
        <taxon>Gammaproteobacteria</taxon>
        <taxon>Pseudomonadales</taxon>
        <taxon>Marinobacteraceae</taxon>
        <taxon>Marinobacter</taxon>
    </lineage>
</organism>
<keyword evidence="1" id="KW-0732">Signal</keyword>
<dbReference type="Proteomes" id="UP000070282">
    <property type="component" value="Unassembled WGS sequence"/>
</dbReference>
<feature type="chain" id="PRO_5007480548" evidence="1">
    <location>
        <begin position="28"/>
        <end position="302"/>
    </location>
</feature>
<gene>
    <name evidence="2" type="ORF">J122_1042</name>
</gene>
<feature type="signal peptide" evidence="1">
    <location>
        <begin position="1"/>
        <end position="27"/>
    </location>
</feature>
<dbReference type="SUPFAM" id="SSF48452">
    <property type="entry name" value="TPR-like"/>
    <property type="match status" value="1"/>
</dbReference>
<evidence type="ECO:0000313" key="2">
    <source>
        <dbReference type="EMBL" id="KXO10918.1"/>
    </source>
</evidence>
<dbReference type="Pfam" id="PF14559">
    <property type="entry name" value="TPR_19"/>
    <property type="match status" value="1"/>
</dbReference>
<dbReference type="InterPro" id="IPR011990">
    <property type="entry name" value="TPR-like_helical_dom_sf"/>
</dbReference>
<dbReference type="PATRIC" id="fig|1306954.6.peg.2918"/>
<dbReference type="SMART" id="SM00028">
    <property type="entry name" value="TPR"/>
    <property type="match status" value="2"/>
</dbReference>
<protein>
    <submittedName>
        <fullName evidence="2">Uncharacterized protein</fullName>
    </submittedName>
</protein>
<dbReference type="PROSITE" id="PS51257">
    <property type="entry name" value="PROKAR_LIPOPROTEIN"/>
    <property type="match status" value="1"/>
</dbReference>
<comment type="caution">
    <text evidence="2">The sequence shown here is derived from an EMBL/GenBank/DDBJ whole genome shotgun (WGS) entry which is preliminary data.</text>
</comment>